<evidence type="ECO:0000256" key="8">
    <source>
        <dbReference type="HAMAP-Rule" id="MF_00222"/>
    </source>
</evidence>
<name>A0A285PDS9_9HYPH</name>
<keyword evidence="4 8" id="KW-0521">NADP</keyword>
<keyword evidence="5 8" id="KW-0560">Oxidoreductase</keyword>
<dbReference type="PANTHER" id="PTHR21089:SF1">
    <property type="entry name" value="BIFUNCTIONAL 3-DEHYDROQUINATE DEHYDRATASE_SHIKIMATE DEHYDROGENASE, CHLOROPLASTIC"/>
    <property type="match status" value="1"/>
</dbReference>
<keyword evidence="3 8" id="KW-0028">Amino-acid biosynthesis</keyword>
<dbReference type="PANTHER" id="PTHR21089">
    <property type="entry name" value="SHIKIMATE DEHYDROGENASE"/>
    <property type="match status" value="1"/>
</dbReference>
<feature type="binding site" evidence="8">
    <location>
        <begin position="138"/>
        <end position="142"/>
    </location>
    <ligand>
        <name>NADP(+)</name>
        <dbReference type="ChEBI" id="CHEBI:58349"/>
    </ligand>
</feature>
<evidence type="ECO:0000256" key="6">
    <source>
        <dbReference type="ARBA" id="ARBA00023141"/>
    </source>
</evidence>
<dbReference type="Pfam" id="PF18317">
    <property type="entry name" value="SDH_C"/>
    <property type="match status" value="1"/>
</dbReference>
<dbReference type="RefSeq" id="WP_097154256.1">
    <property type="nucleotide sequence ID" value="NZ_OBEL01000003.1"/>
</dbReference>
<feature type="binding site" evidence="8">
    <location>
        <begin position="23"/>
        <end position="25"/>
    </location>
    <ligand>
        <name>shikimate</name>
        <dbReference type="ChEBI" id="CHEBI:36208"/>
    </ligand>
</feature>
<comment type="subunit">
    <text evidence="8">Homodimer.</text>
</comment>
<comment type="similarity">
    <text evidence="8">Belongs to the shikimate dehydrogenase family.</text>
</comment>
<dbReference type="SUPFAM" id="SSF51735">
    <property type="entry name" value="NAD(P)-binding Rossmann-fold domains"/>
    <property type="match status" value="1"/>
</dbReference>
<feature type="domain" description="SDH C-terminal" evidence="10">
    <location>
        <begin position="254"/>
        <end position="276"/>
    </location>
</feature>
<dbReference type="UniPathway" id="UPA00053">
    <property type="reaction ID" value="UER00087"/>
</dbReference>
<dbReference type="InterPro" id="IPR036291">
    <property type="entry name" value="NAD(P)-bd_dom_sf"/>
</dbReference>
<evidence type="ECO:0000256" key="4">
    <source>
        <dbReference type="ARBA" id="ARBA00022857"/>
    </source>
</evidence>
<dbReference type="HAMAP" id="MF_00222">
    <property type="entry name" value="Shikimate_DH_AroE"/>
    <property type="match status" value="1"/>
</dbReference>
<dbReference type="NCBIfam" id="TIGR00507">
    <property type="entry name" value="aroE"/>
    <property type="match status" value="1"/>
</dbReference>
<evidence type="ECO:0000259" key="10">
    <source>
        <dbReference type="Pfam" id="PF18317"/>
    </source>
</evidence>
<feature type="active site" description="Proton acceptor" evidence="8">
    <location>
        <position position="74"/>
    </location>
</feature>
<accession>A0A285PDS9</accession>
<dbReference type="InterPro" id="IPR013708">
    <property type="entry name" value="Shikimate_DH-bd_N"/>
</dbReference>
<evidence type="ECO:0000313" key="12">
    <source>
        <dbReference type="Proteomes" id="UP000219439"/>
    </source>
</evidence>
<sequence length="287" mass="31733">MSEQKNGTEPKKAFVIGFPISHSKSPIIHNHWLTSKQLSGKYEKISVDPHDLKNFITGFAQDGYLGGNITIPHKETVLEHVDVIHPTAKRLKAANTLWIEDGKIHADNTDGYGFLANIDQNKPNWDQNDPIKKALILGAGGASRPIIDGLLERGFQIAVTNRTKARSDAIVDLFNDLGFEGQVYAIDWKERSNVLSDRSLLVNTTALGMTGQPELEIDLKTLSEDALVTDIVYSPLKTDLLLQAEKQGNPIVDGLGMLLHQAVPGFERWFGSRPEVTDHLRKLVLSA</sequence>
<dbReference type="GO" id="GO:0005829">
    <property type="term" value="C:cytosol"/>
    <property type="evidence" value="ECO:0007669"/>
    <property type="project" value="TreeGrafter"/>
</dbReference>
<dbReference type="SUPFAM" id="SSF53223">
    <property type="entry name" value="Aminoacid dehydrogenase-like, N-terminal domain"/>
    <property type="match status" value="1"/>
</dbReference>
<comment type="catalytic activity">
    <reaction evidence="7 8">
        <text>shikimate + NADP(+) = 3-dehydroshikimate + NADPH + H(+)</text>
        <dbReference type="Rhea" id="RHEA:17737"/>
        <dbReference type="ChEBI" id="CHEBI:15378"/>
        <dbReference type="ChEBI" id="CHEBI:16630"/>
        <dbReference type="ChEBI" id="CHEBI:36208"/>
        <dbReference type="ChEBI" id="CHEBI:57783"/>
        <dbReference type="ChEBI" id="CHEBI:58349"/>
        <dbReference type="EC" id="1.1.1.25"/>
    </reaction>
</comment>
<dbReference type="InterPro" id="IPR041121">
    <property type="entry name" value="SDH_C"/>
</dbReference>
<dbReference type="GO" id="GO:0009073">
    <property type="term" value="P:aromatic amino acid family biosynthetic process"/>
    <property type="evidence" value="ECO:0007669"/>
    <property type="project" value="UniProtKB-KW"/>
</dbReference>
<dbReference type="InterPro" id="IPR011342">
    <property type="entry name" value="Shikimate_DH"/>
</dbReference>
<evidence type="ECO:0000256" key="7">
    <source>
        <dbReference type="ARBA" id="ARBA00049442"/>
    </source>
</evidence>
<keyword evidence="6 8" id="KW-0057">Aromatic amino acid biosynthesis</keyword>
<evidence type="ECO:0000256" key="1">
    <source>
        <dbReference type="ARBA" id="ARBA00004871"/>
    </source>
</evidence>
<dbReference type="GO" id="GO:0019632">
    <property type="term" value="P:shikimate metabolic process"/>
    <property type="evidence" value="ECO:0007669"/>
    <property type="project" value="InterPro"/>
</dbReference>
<dbReference type="Proteomes" id="UP000219439">
    <property type="component" value="Unassembled WGS sequence"/>
</dbReference>
<gene>
    <name evidence="8" type="primary">aroE</name>
    <name evidence="11" type="ORF">SAMN06265368_2990</name>
</gene>
<comment type="function">
    <text evidence="8">Involved in the biosynthesis of the chorismate, which leads to the biosynthesis of aromatic amino acids. Catalyzes the reversible NADPH linked reduction of 3-dehydroshikimate (DHSA) to yield shikimate (SA).</text>
</comment>
<dbReference type="Pfam" id="PF08501">
    <property type="entry name" value="Shikimate_dh_N"/>
    <property type="match status" value="1"/>
</dbReference>
<dbReference type="Gene3D" id="3.40.50.10860">
    <property type="entry name" value="Leucine Dehydrogenase, chain A, domain 1"/>
    <property type="match status" value="1"/>
</dbReference>
<feature type="binding site" evidence="8">
    <location>
        <position position="233"/>
    </location>
    <ligand>
        <name>shikimate</name>
        <dbReference type="ChEBI" id="CHEBI:36208"/>
    </ligand>
</feature>
<dbReference type="AlphaFoldDB" id="A0A285PDS9"/>
<feature type="binding site" evidence="8">
    <location>
        <position position="70"/>
    </location>
    <ligand>
        <name>shikimate</name>
        <dbReference type="ChEBI" id="CHEBI:36208"/>
    </ligand>
</feature>
<dbReference type="GO" id="GO:0050661">
    <property type="term" value="F:NADP binding"/>
    <property type="evidence" value="ECO:0007669"/>
    <property type="project" value="InterPro"/>
</dbReference>
<feature type="binding site" evidence="8">
    <location>
        <position position="254"/>
    </location>
    <ligand>
        <name>NADP(+)</name>
        <dbReference type="ChEBI" id="CHEBI:58349"/>
    </ligand>
</feature>
<feature type="binding site" evidence="8">
    <location>
        <position position="95"/>
    </location>
    <ligand>
        <name>shikimate</name>
        <dbReference type="ChEBI" id="CHEBI:36208"/>
    </ligand>
</feature>
<dbReference type="InterPro" id="IPR022893">
    <property type="entry name" value="Shikimate_DH_fam"/>
</dbReference>
<dbReference type="GO" id="GO:0004764">
    <property type="term" value="F:shikimate 3-dehydrogenase (NADP+) activity"/>
    <property type="evidence" value="ECO:0007669"/>
    <property type="project" value="UniProtKB-UniRule"/>
</dbReference>
<evidence type="ECO:0000256" key="5">
    <source>
        <dbReference type="ARBA" id="ARBA00023002"/>
    </source>
</evidence>
<dbReference type="EC" id="1.1.1.25" evidence="2 8"/>
<proteinExistence type="inferred from homology"/>
<dbReference type="Gene3D" id="3.40.50.720">
    <property type="entry name" value="NAD(P)-binding Rossmann-like Domain"/>
    <property type="match status" value="1"/>
</dbReference>
<organism evidence="11 12">
    <name type="scientific">Cohaesibacter gelatinilyticus</name>
    <dbReference type="NCBI Taxonomy" id="372072"/>
    <lineage>
        <taxon>Bacteria</taxon>
        <taxon>Pseudomonadati</taxon>
        <taxon>Pseudomonadota</taxon>
        <taxon>Alphaproteobacteria</taxon>
        <taxon>Hyphomicrobiales</taxon>
        <taxon>Cohaesibacteraceae</taxon>
    </lineage>
</organism>
<evidence type="ECO:0000256" key="2">
    <source>
        <dbReference type="ARBA" id="ARBA00012962"/>
    </source>
</evidence>
<reference evidence="11 12" key="1">
    <citation type="submission" date="2017-09" db="EMBL/GenBank/DDBJ databases">
        <authorList>
            <person name="Ehlers B."/>
            <person name="Leendertz F.H."/>
        </authorList>
    </citation>
    <scope>NUCLEOTIDE SEQUENCE [LARGE SCALE GENOMIC DNA]</scope>
    <source>
        <strain evidence="11 12">DSM 18289</strain>
    </source>
</reference>
<feature type="binding site" evidence="8">
    <location>
        <position position="110"/>
    </location>
    <ligand>
        <name>shikimate</name>
        <dbReference type="ChEBI" id="CHEBI:36208"/>
    </ligand>
</feature>
<comment type="pathway">
    <text evidence="1 8">Metabolic intermediate biosynthesis; chorismate biosynthesis; chorismate from D-erythrose 4-phosphate and phosphoenolpyruvate: step 4/7.</text>
</comment>
<comment type="caution">
    <text evidence="8">Lacks conserved residue(s) required for the propagation of feature annotation.</text>
</comment>
<evidence type="ECO:0000256" key="3">
    <source>
        <dbReference type="ARBA" id="ARBA00022605"/>
    </source>
</evidence>
<evidence type="ECO:0000259" key="9">
    <source>
        <dbReference type="Pfam" id="PF08501"/>
    </source>
</evidence>
<protein>
    <recommendedName>
        <fullName evidence="2 8">Shikimate dehydrogenase (NADP(+))</fullName>
        <shortName evidence="8">SDH</shortName>
        <ecNumber evidence="2 8">1.1.1.25</ecNumber>
    </recommendedName>
</protein>
<dbReference type="OrthoDB" id="9792692at2"/>
<keyword evidence="12" id="KW-1185">Reference proteome</keyword>
<dbReference type="NCBIfam" id="NF001312">
    <property type="entry name" value="PRK00258.1-4"/>
    <property type="match status" value="1"/>
</dbReference>
<dbReference type="GO" id="GO:0009423">
    <property type="term" value="P:chorismate biosynthetic process"/>
    <property type="evidence" value="ECO:0007669"/>
    <property type="project" value="UniProtKB-UniRule"/>
</dbReference>
<feature type="binding site" evidence="8">
    <location>
        <begin position="161"/>
        <end position="166"/>
    </location>
    <ligand>
        <name>NADP(+)</name>
        <dbReference type="ChEBI" id="CHEBI:58349"/>
    </ligand>
</feature>
<dbReference type="CDD" id="cd01065">
    <property type="entry name" value="NAD_bind_Shikimate_DH"/>
    <property type="match status" value="1"/>
</dbReference>
<feature type="domain" description="Shikimate dehydrogenase substrate binding N-terminal" evidence="9">
    <location>
        <begin position="15"/>
        <end position="97"/>
    </location>
</feature>
<dbReference type="GO" id="GO:0008652">
    <property type="term" value="P:amino acid biosynthetic process"/>
    <property type="evidence" value="ECO:0007669"/>
    <property type="project" value="UniProtKB-KW"/>
</dbReference>
<feature type="binding site" evidence="8">
    <location>
        <position position="261"/>
    </location>
    <ligand>
        <name>shikimate</name>
        <dbReference type="ChEBI" id="CHEBI:36208"/>
    </ligand>
</feature>
<dbReference type="InterPro" id="IPR046346">
    <property type="entry name" value="Aminoacid_DH-like_N_sf"/>
</dbReference>
<feature type="binding site" evidence="8">
    <location>
        <position position="231"/>
    </location>
    <ligand>
        <name>NADP(+)</name>
        <dbReference type="ChEBI" id="CHEBI:58349"/>
    </ligand>
</feature>
<evidence type="ECO:0000313" key="11">
    <source>
        <dbReference type="EMBL" id="SNZ19894.1"/>
    </source>
</evidence>
<dbReference type="EMBL" id="OBEL01000003">
    <property type="protein sequence ID" value="SNZ19894.1"/>
    <property type="molecule type" value="Genomic_DNA"/>
</dbReference>